<dbReference type="InterPro" id="IPR036388">
    <property type="entry name" value="WH-like_DNA-bd_sf"/>
</dbReference>
<reference evidence="3" key="1">
    <citation type="submission" date="2023-08" db="EMBL/GenBank/DDBJ databases">
        <authorList>
            <person name="Alioto T."/>
            <person name="Alioto T."/>
            <person name="Gomez Garrido J."/>
        </authorList>
    </citation>
    <scope>NUCLEOTIDE SEQUENCE</scope>
</reference>
<proteinExistence type="predicted"/>
<evidence type="ECO:0000313" key="4">
    <source>
        <dbReference type="Proteomes" id="UP001162480"/>
    </source>
</evidence>
<dbReference type="AlphaFoldDB" id="A0AA36BIA3"/>
<dbReference type="SUPFAM" id="SSF46689">
    <property type="entry name" value="Homeodomain-like"/>
    <property type="match status" value="1"/>
</dbReference>
<dbReference type="InterPro" id="IPR009057">
    <property type="entry name" value="Homeodomain-like_sf"/>
</dbReference>
<dbReference type="GO" id="GO:0015074">
    <property type="term" value="P:DNA integration"/>
    <property type="evidence" value="ECO:0007669"/>
    <property type="project" value="InterPro"/>
</dbReference>
<dbReference type="Pfam" id="PF25787">
    <property type="entry name" value="HTH_SB"/>
    <property type="match status" value="1"/>
</dbReference>
<evidence type="ECO:0000313" key="3">
    <source>
        <dbReference type="EMBL" id="CAI9734549.1"/>
    </source>
</evidence>
<dbReference type="Pfam" id="PF01498">
    <property type="entry name" value="HTH_Tnp_Tc3_2"/>
    <property type="match status" value="1"/>
</dbReference>
<keyword evidence="4" id="KW-1185">Reference proteome</keyword>
<organism evidence="3 4">
    <name type="scientific">Octopus vulgaris</name>
    <name type="common">Common octopus</name>
    <dbReference type="NCBI Taxonomy" id="6645"/>
    <lineage>
        <taxon>Eukaryota</taxon>
        <taxon>Metazoa</taxon>
        <taxon>Spiralia</taxon>
        <taxon>Lophotrochozoa</taxon>
        <taxon>Mollusca</taxon>
        <taxon>Cephalopoda</taxon>
        <taxon>Coleoidea</taxon>
        <taxon>Octopodiformes</taxon>
        <taxon>Octopoda</taxon>
        <taxon>Incirrata</taxon>
        <taxon>Octopodidae</taxon>
        <taxon>Octopus</taxon>
    </lineage>
</organism>
<dbReference type="GO" id="GO:0003677">
    <property type="term" value="F:DNA binding"/>
    <property type="evidence" value="ECO:0007669"/>
    <property type="project" value="InterPro"/>
</dbReference>
<dbReference type="InterPro" id="IPR002492">
    <property type="entry name" value="Transposase_Tc1-like"/>
</dbReference>
<evidence type="ECO:0000259" key="2">
    <source>
        <dbReference type="Pfam" id="PF25787"/>
    </source>
</evidence>
<dbReference type="InterPro" id="IPR057667">
    <property type="entry name" value="HTH_SB"/>
</dbReference>
<dbReference type="Gene3D" id="1.10.10.10">
    <property type="entry name" value="Winged helix-like DNA-binding domain superfamily/Winged helix DNA-binding domain"/>
    <property type="match status" value="1"/>
</dbReference>
<feature type="domain" description="Sleeping Beauty transposase HTH" evidence="2">
    <location>
        <begin position="4"/>
        <end position="51"/>
    </location>
</feature>
<protein>
    <submittedName>
        <fullName evidence="3">TCB1 transposase</fullName>
    </submittedName>
</protein>
<dbReference type="Proteomes" id="UP001162480">
    <property type="component" value="Chromosome 16"/>
</dbReference>
<gene>
    <name evidence="3" type="ORF">OCTVUL_1B011839</name>
</gene>
<sequence>MAPKGKELSKDLKKIIFNLHKNYLGYKLINNRIHISVNTIAKVIQKYKATGWLSNKHHPGRPSILTAHDIRHIQRCVMDDRRHTASSLAQEVSSDSGNGVSTQTVRRCLNRCGFHGCISHRKPLLTARHKSCCISFAEAYEKTQF</sequence>
<dbReference type="GO" id="GO:0006313">
    <property type="term" value="P:DNA transposition"/>
    <property type="evidence" value="ECO:0007669"/>
    <property type="project" value="InterPro"/>
</dbReference>
<name>A0AA36BIA3_OCTVU</name>
<evidence type="ECO:0000259" key="1">
    <source>
        <dbReference type="Pfam" id="PF01498"/>
    </source>
</evidence>
<dbReference type="EMBL" id="OX597829">
    <property type="protein sequence ID" value="CAI9734549.1"/>
    <property type="molecule type" value="Genomic_DNA"/>
</dbReference>
<accession>A0AA36BIA3</accession>
<feature type="domain" description="Transposase Tc1-like" evidence="1">
    <location>
        <begin position="71"/>
        <end position="140"/>
    </location>
</feature>